<feature type="transmembrane region" description="Helical" evidence="1">
    <location>
        <begin position="7"/>
        <end position="29"/>
    </location>
</feature>
<organism evidence="2 3">
    <name type="scientific">Clostridium thermobutyricum DSM 4928</name>
    <dbReference type="NCBI Taxonomy" id="1121339"/>
    <lineage>
        <taxon>Bacteria</taxon>
        <taxon>Bacillati</taxon>
        <taxon>Bacillota</taxon>
        <taxon>Clostridia</taxon>
        <taxon>Eubacteriales</taxon>
        <taxon>Clostridiaceae</taxon>
        <taxon>Clostridium</taxon>
    </lineage>
</organism>
<keyword evidence="1" id="KW-1133">Transmembrane helix</keyword>
<keyword evidence="1" id="KW-0472">Membrane</keyword>
<feature type="transmembrane region" description="Helical" evidence="1">
    <location>
        <begin position="143"/>
        <end position="165"/>
    </location>
</feature>
<dbReference type="RefSeq" id="WP_080022004.1">
    <property type="nucleotide sequence ID" value="NZ_LTAY01000024.1"/>
</dbReference>
<dbReference type="InterPro" id="IPR049713">
    <property type="entry name" value="Pr6Pr-like"/>
</dbReference>
<feature type="transmembrane region" description="Helical" evidence="1">
    <location>
        <begin position="113"/>
        <end position="131"/>
    </location>
</feature>
<evidence type="ECO:0008006" key="4">
    <source>
        <dbReference type="Google" id="ProtNLM"/>
    </source>
</evidence>
<name>A0A1V4SXV5_9CLOT</name>
<evidence type="ECO:0000313" key="2">
    <source>
        <dbReference type="EMBL" id="OPX49386.1"/>
    </source>
</evidence>
<keyword evidence="1" id="KW-0812">Transmembrane</keyword>
<evidence type="ECO:0000256" key="1">
    <source>
        <dbReference type="SAM" id="Phobius"/>
    </source>
</evidence>
<dbReference type="Proteomes" id="UP000191448">
    <property type="component" value="Unassembled WGS sequence"/>
</dbReference>
<feature type="transmembrane region" description="Helical" evidence="1">
    <location>
        <begin position="185"/>
        <end position="207"/>
    </location>
</feature>
<sequence length="229" mass="26872">MGKIKKIWRTLAIAIIILGLTISFIMQVWVKPDISNSIGRVLGYFDYFTQWSNIFVLIWFINDTFLDNKIKFFNKRGVRGALNLYVWVAGAVFWLILNAQWHQVGWDKFETCILHGFTPVVFFLDWLFFYPKGTYKFKDIIKWEIWPICYMIFAIVMGKITGYFPYSFFNIDKMDLSQFISSMKFVVIGFVLFAIILVIIDKLCYVINKARGKELDLSFLSGMDATLDN</sequence>
<dbReference type="AlphaFoldDB" id="A0A1V4SXV5"/>
<comment type="caution">
    <text evidence="2">The sequence shown here is derived from an EMBL/GenBank/DDBJ whole genome shotgun (WGS) entry which is preliminary data.</text>
</comment>
<dbReference type="NCBIfam" id="NF038065">
    <property type="entry name" value="Pr6Pr"/>
    <property type="match status" value="1"/>
</dbReference>
<feature type="transmembrane region" description="Helical" evidence="1">
    <location>
        <begin position="41"/>
        <end position="61"/>
    </location>
</feature>
<evidence type="ECO:0000313" key="3">
    <source>
        <dbReference type="Proteomes" id="UP000191448"/>
    </source>
</evidence>
<dbReference type="OrthoDB" id="9809977at2"/>
<dbReference type="EMBL" id="LTAY01000024">
    <property type="protein sequence ID" value="OPX49386.1"/>
    <property type="molecule type" value="Genomic_DNA"/>
</dbReference>
<reference evidence="2 3" key="1">
    <citation type="submission" date="2016-02" db="EMBL/GenBank/DDBJ databases">
        <title>Genome sequence of Clostridium thermobutyricum DSM 4928.</title>
        <authorList>
            <person name="Poehlein A."/>
            <person name="Daniel R."/>
        </authorList>
    </citation>
    <scope>NUCLEOTIDE SEQUENCE [LARGE SCALE GENOMIC DNA]</scope>
    <source>
        <strain evidence="2 3">DSM 4928</strain>
    </source>
</reference>
<proteinExistence type="predicted"/>
<gene>
    <name evidence="2" type="ORF">CLTHE_06800</name>
</gene>
<feature type="transmembrane region" description="Helical" evidence="1">
    <location>
        <begin position="82"/>
        <end position="101"/>
    </location>
</feature>
<accession>A0A1V4SXV5</accession>
<protein>
    <recommendedName>
        <fullName evidence="4">FAR-17a/AIG1-like protein</fullName>
    </recommendedName>
</protein>